<evidence type="ECO:0000256" key="5">
    <source>
        <dbReference type="ARBA" id="ARBA00022692"/>
    </source>
</evidence>
<keyword evidence="5 8" id="KW-0812">Transmembrane</keyword>
<dbReference type="PANTHER" id="PTHR36838">
    <property type="entry name" value="AUXIN EFFLUX CARRIER FAMILY PROTEIN"/>
    <property type="match status" value="1"/>
</dbReference>
<dbReference type="InterPro" id="IPR004776">
    <property type="entry name" value="Mem_transp_PIN-like"/>
</dbReference>
<reference evidence="9" key="2">
    <citation type="submission" date="2021-04" db="EMBL/GenBank/DDBJ databases">
        <authorList>
            <person name="Gilroy R."/>
        </authorList>
    </citation>
    <scope>NUCLEOTIDE SEQUENCE</scope>
    <source>
        <strain evidence="9">ChiBcec6-4105</strain>
    </source>
</reference>
<feature type="transmembrane region" description="Helical" evidence="8">
    <location>
        <begin position="228"/>
        <end position="251"/>
    </location>
</feature>
<dbReference type="Proteomes" id="UP000823892">
    <property type="component" value="Unassembled WGS sequence"/>
</dbReference>
<dbReference type="EMBL" id="DWUY01000043">
    <property type="protein sequence ID" value="HJD27755.1"/>
    <property type="molecule type" value="Genomic_DNA"/>
</dbReference>
<feature type="transmembrane region" description="Helical" evidence="8">
    <location>
        <begin position="68"/>
        <end position="90"/>
    </location>
</feature>
<feature type="transmembrane region" description="Helical" evidence="8">
    <location>
        <begin position="288"/>
        <end position="308"/>
    </location>
</feature>
<organism evidence="9 10">
    <name type="scientific">Candidatus Blautia avicola</name>
    <dbReference type="NCBI Taxonomy" id="2838483"/>
    <lineage>
        <taxon>Bacteria</taxon>
        <taxon>Bacillati</taxon>
        <taxon>Bacillota</taxon>
        <taxon>Clostridia</taxon>
        <taxon>Lachnospirales</taxon>
        <taxon>Lachnospiraceae</taxon>
        <taxon>Blautia</taxon>
    </lineage>
</organism>
<sequence>MENLIFSLNATIPVFLLMVLGLALRKIGWIDEGFASKMNQFVFRVPLPVLLFQDLATVDFYEMWDGKFVFFCFAVTFLEILLAGLLSLLLKDRSIRGEFIQASYRSSAALLGIAFIQNIYGSAGIAPLMIIGSVPLYNIMAVVVLSFFSPERRTLDAGTVKKTLKGIVTNPIIIGILVGMAWSLLRLPLPQIAQKTVSSIGATATPLGLMAMGASFDFKKALGQKEPAAAASFLKLAGFCALFLPLAAAMGFHQEKLVAILIMLGSATTVSCYVMAKNMDHEGTLTSSVVMLTTLGSAFTVTAWLYIFRSLGMI</sequence>
<dbReference type="InterPro" id="IPR038770">
    <property type="entry name" value="Na+/solute_symporter_sf"/>
</dbReference>
<feature type="transmembrane region" description="Helical" evidence="8">
    <location>
        <begin position="168"/>
        <end position="185"/>
    </location>
</feature>
<feature type="transmembrane region" description="Helical" evidence="8">
    <location>
        <begin position="6"/>
        <end position="24"/>
    </location>
</feature>
<dbReference type="GO" id="GO:0005886">
    <property type="term" value="C:plasma membrane"/>
    <property type="evidence" value="ECO:0007669"/>
    <property type="project" value="UniProtKB-SubCell"/>
</dbReference>
<dbReference type="Gene3D" id="1.20.1530.20">
    <property type="match status" value="1"/>
</dbReference>
<dbReference type="GO" id="GO:0055085">
    <property type="term" value="P:transmembrane transport"/>
    <property type="evidence" value="ECO:0007669"/>
    <property type="project" value="InterPro"/>
</dbReference>
<evidence type="ECO:0000256" key="8">
    <source>
        <dbReference type="SAM" id="Phobius"/>
    </source>
</evidence>
<keyword evidence="4" id="KW-1003">Cell membrane</keyword>
<dbReference type="AlphaFoldDB" id="A0A9D2QSS5"/>
<evidence type="ECO:0000256" key="1">
    <source>
        <dbReference type="ARBA" id="ARBA00004651"/>
    </source>
</evidence>
<keyword evidence="6 8" id="KW-1133">Transmembrane helix</keyword>
<comment type="similarity">
    <text evidence="2">Belongs to the auxin efflux carrier (TC 2.A.69) family.</text>
</comment>
<name>A0A9D2QSS5_9FIRM</name>
<keyword evidence="3" id="KW-0813">Transport</keyword>
<gene>
    <name evidence="9" type="ORF">H9914_01965</name>
</gene>
<evidence type="ECO:0000256" key="7">
    <source>
        <dbReference type="ARBA" id="ARBA00023136"/>
    </source>
</evidence>
<comment type="caution">
    <text evidence="9">The sequence shown here is derived from an EMBL/GenBank/DDBJ whole genome shotgun (WGS) entry which is preliminary data.</text>
</comment>
<proteinExistence type="inferred from homology"/>
<reference evidence="9" key="1">
    <citation type="journal article" date="2021" name="PeerJ">
        <title>Extensive microbial diversity within the chicken gut microbiome revealed by metagenomics and culture.</title>
        <authorList>
            <person name="Gilroy R."/>
            <person name="Ravi A."/>
            <person name="Getino M."/>
            <person name="Pursley I."/>
            <person name="Horton D.L."/>
            <person name="Alikhan N.F."/>
            <person name="Baker D."/>
            <person name="Gharbi K."/>
            <person name="Hall N."/>
            <person name="Watson M."/>
            <person name="Adriaenssens E.M."/>
            <person name="Foster-Nyarko E."/>
            <person name="Jarju S."/>
            <person name="Secka A."/>
            <person name="Antonio M."/>
            <person name="Oren A."/>
            <person name="Chaudhuri R.R."/>
            <person name="La Ragione R."/>
            <person name="Hildebrand F."/>
            <person name="Pallen M.J."/>
        </authorList>
    </citation>
    <scope>NUCLEOTIDE SEQUENCE</scope>
    <source>
        <strain evidence="9">ChiBcec6-4105</strain>
    </source>
</reference>
<evidence type="ECO:0000313" key="9">
    <source>
        <dbReference type="EMBL" id="HJD27755.1"/>
    </source>
</evidence>
<evidence type="ECO:0000256" key="2">
    <source>
        <dbReference type="ARBA" id="ARBA00010145"/>
    </source>
</evidence>
<feature type="transmembrane region" description="Helical" evidence="8">
    <location>
        <begin position="257"/>
        <end position="276"/>
    </location>
</feature>
<evidence type="ECO:0000256" key="6">
    <source>
        <dbReference type="ARBA" id="ARBA00022989"/>
    </source>
</evidence>
<accession>A0A9D2QSS5</accession>
<feature type="transmembrane region" description="Helical" evidence="8">
    <location>
        <begin position="197"/>
        <end position="216"/>
    </location>
</feature>
<evidence type="ECO:0000256" key="4">
    <source>
        <dbReference type="ARBA" id="ARBA00022475"/>
    </source>
</evidence>
<evidence type="ECO:0000313" key="10">
    <source>
        <dbReference type="Proteomes" id="UP000823892"/>
    </source>
</evidence>
<protein>
    <submittedName>
        <fullName evidence="9">AEC family transporter</fullName>
    </submittedName>
</protein>
<dbReference type="Pfam" id="PF03547">
    <property type="entry name" value="Mem_trans"/>
    <property type="match status" value="1"/>
</dbReference>
<comment type="subcellular location">
    <subcellularLocation>
        <location evidence="1">Cell membrane</location>
        <topology evidence="1">Multi-pass membrane protein</topology>
    </subcellularLocation>
</comment>
<dbReference type="PANTHER" id="PTHR36838:SF4">
    <property type="entry name" value="AUXIN EFFLUX CARRIER FAMILY PROTEIN"/>
    <property type="match status" value="1"/>
</dbReference>
<keyword evidence="7 8" id="KW-0472">Membrane</keyword>
<evidence type="ECO:0000256" key="3">
    <source>
        <dbReference type="ARBA" id="ARBA00022448"/>
    </source>
</evidence>